<keyword evidence="11" id="KW-0472">Membrane</keyword>
<dbReference type="SUPFAM" id="SSF47384">
    <property type="entry name" value="Homodimeric domain of signal transducing histidine kinase"/>
    <property type="match status" value="1"/>
</dbReference>
<dbReference type="InterPro" id="IPR011006">
    <property type="entry name" value="CheY-like_superfamily"/>
</dbReference>
<dbReference type="PRINTS" id="PR00344">
    <property type="entry name" value="BCTRLSENSOR"/>
</dbReference>
<accession>A0A8E1ZZ29</accession>
<feature type="transmembrane region" description="Helical" evidence="11">
    <location>
        <begin position="441"/>
        <end position="464"/>
    </location>
</feature>
<dbReference type="GO" id="GO:0000155">
    <property type="term" value="F:phosphorelay sensor kinase activity"/>
    <property type="evidence" value="ECO:0007669"/>
    <property type="project" value="InterPro"/>
</dbReference>
<dbReference type="CDD" id="cd00082">
    <property type="entry name" value="HisKA"/>
    <property type="match status" value="1"/>
</dbReference>
<evidence type="ECO:0000256" key="9">
    <source>
        <dbReference type="ARBA" id="ARBA00023163"/>
    </source>
</evidence>
<evidence type="ECO:0000256" key="1">
    <source>
        <dbReference type="ARBA" id="ARBA00000085"/>
    </source>
</evidence>
<comment type="caution">
    <text evidence="15">The sequence shown here is derived from an EMBL/GenBank/DDBJ whole genome shotgun (WGS) entry which is preliminary data.</text>
</comment>
<dbReference type="InterPro" id="IPR018060">
    <property type="entry name" value="HTH_AraC"/>
</dbReference>
<dbReference type="Proteomes" id="UP000574332">
    <property type="component" value="Unassembled WGS sequence"/>
</dbReference>
<evidence type="ECO:0000256" key="3">
    <source>
        <dbReference type="ARBA" id="ARBA00022553"/>
    </source>
</evidence>
<evidence type="ECO:0000259" key="14">
    <source>
        <dbReference type="PROSITE" id="PS50110"/>
    </source>
</evidence>
<dbReference type="Pfam" id="PF00512">
    <property type="entry name" value="HisKA"/>
    <property type="match status" value="1"/>
</dbReference>
<dbReference type="Gene3D" id="3.30.565.10">
    <property type="entry name" value="Histidine kinase-like ATPase, C-terminal domain"/>
    <property type="match status" value="1"/>
</dbReference>
<feature type="modified residue" description="4-aspartylphosphate" evidence="10">
    <location>
        <position position="800"/>
    </location>
</feature>
<dbReference type="InterPro" id="IPR003594">
    <property type="entry name" value="HATPase_dom"/>
</dbReference>
<keyword evidence="11" id="KW-1133">Transmembrane helix</keyword>
<keyword evidence="16" id="KW-1185">Reference proteome</keyword>
<dbReference type="Pfam" id="PF02518">
    <property type="entry name" value="HATPase_c"/>
    <property type="match status" value="1"/>
</dbReference>
<keyword evidence="5 15" id="KW-0418">Kinase</keyword>
<dbReference type="InterPro" id="IPR009057">
    <property type="entry name" value="Homeodomain-like_sf"/>
</dbReference>
<dbReference type="SUPFAM" id="SSF46689">
    <property type="entry name" value="Homeodomain-like"/>
    <property type="match status" value="1"/>
</dbReference>
<dbReference type="InterPro" id="IPR004358">
    <property type="entry name" value="Sig_transdc_His_kin-like_C"/>
</dbReference>
<evidence type="ECO:0000313" key="15">
    <source>
        <dbReference type="EMBL" id="NYI49276.1"/>
    </source>
</evidence>
<dbReference type="SUPFAM" id="SSF52172">
    <property type="entry name" value="CheY-like"/>
    <property type="match status" value="1"/>
</dbReference>
<dbReference type="Pfam" id="PF13424">
    <property type="entry name" value="TPR_12"/>
    <property type="match status" value="1"/>
</dbReference>
<dbReference type="Gene3D" id="1.10.287.130">
    <property type="match status" value="1"/>
</dbReference>
<evidence type="ECO:0000256" key="4">
    <source>
        <dbReference type="ARBA" id="ARBA00022679"/>
    </source>
</evidence>
<dbReference type="SMART" id="SM00387">
    <property type="entry name" value="HATPase_c"/>
    <property type="match status" value="1"/>
</dbReference>
<dbReference type="SMART" id="SM00388">
    <property type="entry name" value="HisKA"/>
    <property type="match status" value="1"/>
</dbReference>
<evidence type="ECO:0000256" key="6">
    <source>
        <dbReference type="ARBA" id="ARBA00023012"/>
    </source>
</evidence>
<evidence type="ECO:0000256" key="7">
    <source>
        <dbReference type="ARBA" id="ARBA00023015"/>
    </source>
</evidence>
<keyword evidence="8 15" id="KW-0238">DNA-binding</keyword>
<evidence type="ECO:0000259" key="13">
    <source>
        <dbReference type="PROSITE" id="PS50109"/>
    </source>
</evidence>
<dbReference type="EC" id="2.7.13.3" evidence="2"/>
<dbReference type="InterPro" id="IPR005467">
    <property type="entry name" value="His_kinase_dom"/>
</dbReference>
<dbReference type="AlphaFoldDB" id="A0A8E1ZZ29"/>
<evidence type="ECO:0000256" key="8">
    <source>
        <dbReference type="ARBA" id="ARBA00023125"/>
    </source>
</evidence>
<keyword evidence="3 10" id="KW-0597">Phosphoprotein</keyword>
<name>A0A8E1ZZ29_9PORP</name>
<dbReference type="PROSITE" id="PS01124">
    <property type="entry name" value="HTH_ARAC_FAMILY_2"/>
    <property type="match status" value="1"/>
</dbReference>
<dbReference type="SMART" id="SM00342">
    <property type="entry name" value="HTH_ARAC"/>
    <property type="match status" value="1"/>
</dbReference>
<dbReference type="SUPFAM" id="SSF55874">
    <property type="entry name" value="ATPase domain of HSP90 chaperone/DNA topoisomerase II/histidine kinase"/>
    <property type="match status" value="1"/>
</dbReference>
<evidence type="ECO:0000256" key="11">
    <source>
        <dbReference type="SAM" id="Phobius"/>
    </source>
</evidence>
<organism evidence="15 16">
    <name type="scientific">Macellibacteroides fermentans</name>
    <dbReference type="NCBI Taxonomy" id="879969"/>
    <lineage>
        <taxon>Bacteria</taxon>
        <taxon>Pseudomonadati</taxon>
        <taxon>Bacteroidota</taxon>
        <taxon>Bacteroidia</taxon>
        <taxon>Bacteroidales</taxon>
        <taxon>Porphyromonadaceae</taxon>
        <taxon>Macellibacteroides</taxon>
    </lineage>
</organism>
<dbReference type="Pfam" id="PF12833">
    <property type="entry name" value="HTH_18"/>
    <property type="match status" value="1"/>
</dbReference>
<dbReference type="RefSeq" id="WP_218858891.1">
    <property type="nucleotide sequence ID" value="NZ_JACCCY010000002.1"/>
</dbReference>
<dbReference type="PROSITE" id="PS50109">
    <property type="entry name" value="HIS_KIN"/>
    <property type="match status" value="1"/>
</dbReference>
<evidence type="ECO:0000256" key="10">
    <source>
        <dbReference type="PROSITE-ProRule" id="PRU00169"/>
    </source>
</evidence>
<evidence type="ECO:0000259" key="12">
    <source>
        <dbReference type="PROSITE" id="PS01124"/>
    </source>
</evidence>
<dbReference type="SMART" id="SM00028">
    <property type="entry name" value="TPR"/>
    <property type="match status" value="5"/>
</dbReference>
<proteinExistence type="predicted"/>
<dbReference type="SUPFAM" id="SSF48452">
    <property type="entry name" value="TPR-like"/>
    <property type="match status" value="2"/>
</dbReference>
<dbReference type="GO" id="GO:0043565">
    <property type="term" value="F:sequence-specific DNA binding"/>
    <property type="evidence" value="ECO:0007669"/>
    <property type="project" value="InterPro"/>
</dbReference>
<gene>
    <name evidence="15" type="ORF">F5613_001354</name>
</gene>
<dbReference type="PROSITE" id="PS00041">
    <property type="entry name" value="HTH_ARAC_FAMILY_1"/>
    <property type="match status" value="1"/>
</dbReference>
<dbReference type="InterPro" id="IPR011990">
    <property type="entry name" value="TPR-like_helical_dom_sf"/>
</dbReference>
<dbReference type="Gene3D" id="1.10.10.60">
    <property type="entry name" value="Homeodomain-like"/>
    <property type="match status" value="1"/>
</dbReference>
<dbReference type="InterPro" id="IPR003661">
    <property type="entry name" value="HisK_dim/P_dom"/>
</dbReference>
<evidence type="ECO:0000313" key="16">
    <source>
        <dbReference type="Proteomes" id="UP000574332"/>
    </source>
</evidence>
<keyword evidence="6" id="KW-0902">Two-component regulatory system</keyword>
<comment type="catalytic activity">
    <reaction evidence="1">
        <text>ATP + protein L-histidine = ADP + protein N-phospho-L-histidine.</text>
        <dbReference type="EC" id="2.7.13.3"/>
    </reaction>
</comment>
<dbReference type="Gene3D" id="3.40.50.2300">
    <property type="match status" value="1"/>
</dbReference>
<protein>
    <recommendedName>
        <fullName evidence="2">histidine kinase</fullName>
        <ecNumber evidence="2">2.7.13.3</ecNumber>
    </recommendedName>
</protein>
<dbReference type="CDD" id="cd00075">
    <property type="entry name" value="HATPase"/>
    <property type="match status" value="1"/>
</dbReference>
<keyword evidence="4" id="KW-0808">Transferase</keyword>
<keyword evidence="9" id="KW-0804">Transcription</keyword>
<dbReference type="Pfam" id="PF00072">
    <property type="entry name" value="Response_reg"/>
    <property type="match status" value="1"/>
</dbReference>
<keyword evidence="11" id="KW-0812">Transmembrane</keyword>
<dbReference type="Gene3D" id="1.25.40.10">
    <property type="entry name" value="Tetratricopeptide repeat domain"/>
    <property type="match status" value="1"/>
</dbReference>
<keyword evidence="7" id="KW-0805">Transcription regulation</keyword>
<dbReference type="InterPro" id="IPR018062">
    <property type="entry name" value="HTH_AraC-typ_CS"/>
</dbReference>
<dbReference type="InterPro" id="IPR001789">
    <property type="entry name" value="Sig_transdc_resp-reg_receiver"/>
</dbReference>
<dbReference type="PANTHER" id="PTHR43547:SF2">
    <property type="entry name" value="HYBRID SIGNAL TRANSDUCTION HISTIDINE KINASE C"/>
    <property type="match status" value="1"/>
</dbReference>
<feature type="domain" description="Response regulatory" evidence="14">
    <location>
        <begin position="752"/>
        <end position="867"/>
    </location>
</feature>
<dbReference type="PROSITE" id="PS50110">
    <property type="entry name" value="RESPONSE_REGULATORY"/>
    <property type="match status" value="1"/>
</dbReference>
<dbReference type="PANTHER" id="PTHR43547">
    <property type="entry name" value="TWO-COMPONENT HISTIDINE KINASE"/>
    <property type="match status" value="1"/>
</dbReference>
<dbReference type="SMART" id="SM00448">
    <property type="entry name" value="REC"/>
    <property type="match status" value="1"/>
</dbReference>
<dbReference type="InterPro" id="IPR036097">
    <property type="entry name" value="HisK_dim/P_sf"/>
</dbReference>
<evidence type="ECO:0000256" key="2">
    <source>
        <dbReference type="ARBA" id="ARBA00012438"/>
    </source>
</evidence>
<evidence type="ECO:0000256" key="5">
    <source>
        <dbReference type="ARBA" id="ARBA00022777"/>
    </source>
</evidence>
<dbReference type="InterPro" id="IPR036890">
    <property type="entry name" value="HATPase_C_sf"/>
</dbReference>
<dbReference type="CDD" id="cd17574">
    <property type="entry name" value="REC_OmpR"/>
    <property type="match status" value="1"/>
</dbReference>
<sequence>MNRINAQVNNIFEKRRKNYLPGLLLPKIFQYREKTRPNTCLFAMKIRINRYKAPTSLAILVVLLIIGFFCDCSDAQKQLQQAEANRKEISAVLYRNRYSEDSLKLLLKQYIDEENDFAVMLVYKQLGVFMRENSRFTEAINNHQEELALAMKLNDTIEIVQAYNNLGTDFRRIGSHGEASDYHYQALDYAEAYSQAHVPGVGMKNRVVSLNGIGNVSLTLGYYDHAEKYFRMALEDELKLKSNIGQAINYANIGAIFEERGQLDSAHAYYNKSLEHNRIAKSDMGIGLCLIHLGKLYEREQKYEKAKDEYIQAYDLMHQISDRWHWLEACISIARINLLDNNISEFEHYISLAEQTANEIKSPEHLAEIYLLKHDFDVSTQDFKKALEHYQLQSLMRDSVQGLQKTNRFIDVRLSYEQNKNIRNIQRIEAENKSKQRSTHLTLYFTLALSLVGIIITALLYYAYRQRVRSNKALKQLEQTRSVFFTNITHEFRTPLTVIKGFNDLLMSSKHLSEKEKHVYRSAIDRQSNYLLNLVNQLLDIAKLKSGKEAPNWKRGDIISYLRMSAETFKLFAKEKDVNLIFYSVIESQEMDFIPFYIDKIIGNLLSNAIKHTKEGDKIDFIVVEGQRSGTIKIKIMDTGDGIPKSDLKRIFEMFYQSENSQSESGSGIGLAFTKMMVEKMKGEIEVDSELGIGSSFIVTLPIKNNRLTNIEPLLEQKSSFSLLKLKQRVGAIDTDLETDDNEEDITKEQPIILIVEDNKDVSTYIKTILSDKYRVLVARNGQEGLELAKNHIPDLVVTDVMMPVMDGTQLCCEMKDNIMLNHIPIIMLTAKSSDEDRIKGLRCGAEAYIKKPFDTEELFITIHNILESRKTLIEKFMESANNITTDTVNRAESEANLKYLHTITGIILTEIQNPDLNTAYLAERMSVSTSQLNRKMNGITGKSTLSYILHVKLNKAKKMLQETSLPMSEVAHECGFYDANYFSRIFKKEFGISPSQFQKIHV</sequence>
<dbReference type="EMBL" id="JACCCY010000002">
    <property type="protein sequence ID" value="NYI49276.1"/>
    <property type="molecule type" value="Genomic_DNA"/>
</dbReference>
<reference evidence="15 16" key="1">
    <citation type="submission" date="2020-07" db="EMBL/GenBank/DDBJ databases">
        <title>Genomic Encyclopedia of Type Strains, Phase IV (KMG-IV): sequencing the most valuable type-strain genomes for metagenomic binning, comparative biology and taxonomic classification.</title>
        <authorList>
            <person name="Goeker M."/>
        </authorList>
    </citation>
    <scope>NUCLEOTIDE SEQUENCE [LARGE SCALE GENOMIC DNA]</scope>
    <source>
        <strain evidence="15 16">DSM 23697</strain>
    </source>
</reference>
<dbReference type="GO" id="GO:0003700">
    <property type="term" value="F:DNA-binding transcription factor activity"/>
    <property type="evidence" value="ECO:0007669"/>
    <property type="project" value="InterPro"/>
</dbReference>
<dbReference type="InterPro" id="IPR019734">
    <property type="entry name" value="TPR_rpt"/>
</dbReference>
<dbReference type="FunFam" id="1.10.287.130:FF:000001">
    <property type="entry name" value="Two-component sensor histidine kinase"/>
    <property type="match status" value="1"/>
</dbReference>
<feature type="domain" description="HTH araC/xylS-type" evidence="12">
    <location>
        <begin position="902"/>
        <end position="1001"/>
    </location>
</feature>
<feature type="domain" description="Histidine kinase" evidence="13">
    <location>
        <begin position="487"/>
        <end position="705"/>
    </location>
</feature>